<dbReference type="PANTHER" id="PTHR35176">
    <property type="entry name" value="HEME OXYGENASE HI_0854-RELATED"/>
    <property type="match status" value="1"/>
</dbReference>
<dbReference type="PANTHER" id="PTHR35176:SF6">
    <property type="entry name" value="HEME OXYGENASE HI_0854-RELATED"/>
    <property type="match status" value="1"/>
</dbReference>
<dbReference type="Gene3D" id="2.30.110.10">
    <property type="entry name" value="Electron Transport, Fmn-binding Protein, Chain A"/>
    <property type="match status" value="1"/>
</dbReference>
<dbReference type="InterPro" id="IPR024747">
    <property type="entry name" value="Pyridox_Oxase-rel"/>
</dbReference>
<name>F3KHV8_9ARCH</name>
<sequence>MMQKTDSQKIETILNDTKIPIRLACITSAGYPVVISLWHIMENGKIYCATQKKAKIVSYLKNNPTVGFEIAADHPPYKGIRGYGQAKIVENIGENILNILIDKYLGKKISTLSEFLKRNSDTEVAIEITPKKLNTYDYSKRMKDV</sequence>
<dbReference type="Pfam" id="PF12900">
    <property type="entry name" value="Pyridox_ox_2"/>
    <property type="match status" value="1"/>
</dbReference>
<dbReference type="SUPFAM" id="SSF50475">
    <property type="entry name" value="FMN-binding split barrel"/>
    <property type="match status" value="1"/>
</dbReference>
<accession>F3KHV8</accession>
<dbReference type="STRING" id="886738.Nlim_0049"/>
<protein>
    <recommendedName>
        <fullName evidence="3">Pyridoxamine 5'-phosphate oxidase putative domain-containing protein</fullName>
    </recommendedName>
</protein>
<dbReference type="AlphaFoldDB" id="F3KHV8"/>
<dbReference type="HOGENOM" id="CLU_1754644_0_0_2"/>
<gene>
    <name evidence="2" type="ORF">Nlim_0049</name>
</gene>
<organism evidence="2">
    <name type="scientific">Candidatus Nitrosarchaeum limnium SFB1</name>
    <dbReference type="NCBI Taxonomy" id="886738"/>
    <lineage>
        <taxon>Archaea</taxon>
        <taxon>Nitrososphaerota</taxon>
        <taxon>Nitrososphaeria</taxon>
        <taxon>Nitrosopumilales</taxon>
        <taxon>Nitrosopumilaceae</taxon>
        <taxon>Nitrosarchaeum</taxon>
    </lineage>
</organism>
<evidence type="ECO:0008006" key="3">
    <source>
        <dbReference type="Google" id="ProtNLM"/>
    </source>
</evidence>
<evidence type="ECO:0000313" key="2">
    <source>
        <dbReference type="EMBL" id="EGG42999.1"/>
    </source>
</evidence>
<reference evidence="2" key="1">
    <citation type="journal article" date="2011" name="PLoS ONE">
        <title>Genome of a low-salinity ammonia-oxidizing archaeon determined by single-cell and metagenomic analysis.</title>
        <authorList>
            <person name="Blainey P.C."/>
            <person name="Mosier A.C."/>
            <person name="Potanina A."/>
            <person name="Francis C.A."/>
            <person name="Quake S.R."/>
        </authorList>
    </citation>
    <scope>NUCLEOTIDE SEQUENCE [LARGE SCALE GENOMIC DNA]</scope>
    <source>
        <strain evidence="2">SFB1</strain>
    </source>
</reference>
<dbReference type="EMBL" id="AEGP01000014">
    <property type="protein sequence ID" value="EGG42999.1"/>
    <property type="molecule type" value="Genomic_DNA"/>
</dbReference>
<dbReference type="GO" id="GO:0070967">
    <property type="term" value="F:coenzyme F420 binding"/>
    <property type="evidence" value="ECO:0007669"/>
    <property type="project" value="TreeGrafter"/>
</dbReference>
<dbReference type="InterPro" id="IPR012349">
    <property type="entry name" value="Split_barrel_FMN-bd"/>
</dbReference>
<proteinExistence type="predicted"/>
<comment type="caution">
    <text evidence="2">The sequence shown here is derived from an EMBL/GenBank/DDBJ whole genome shotgun (WGS) entry which is preliminary data.</text>
</comment>
<dbReference type="Proteomes" id="UP000004348">
    <property type="component" value="Chromosome"/>
</dbReference>
<dbReference type="GO" id="GO:0005829">
    <property type="term" value="C:cytosol"/>
    <property type="evidence" value="ECO:0007669"/>
    <property type="project" value="TreeGrafter"/>
</dbReference>
<dbReference type="GO" id="GO:0016627">
    <property type="term" value="F:oxidoreductase activity, acting on the CH-CH group of donors"/>
    <property type="evidence" value="ECO:0007669"/>
    <property type="project" value="TreeGrafter"/>
</dbReference>
<dbReference type="InterPro" id="IPR052019">
    <property type="entry name" value="F420H2_bilvrd_red/Heme_oxyg"/>
</dbReference>
<evidence type="ECO:0000256" key="1">
    <source>
        <dbReference type="ARBA" id="ARBA00023002"/>
    </source>
</evidence>
<keyword evidence="1" id="KW-0560">Oxidoreductase</keyword>